<accession>A0ABQ6NKY1</accession>
<feature type="domain" description="ABM" evidence="1">
    <location>
        <begin position="6"/>
        <end position="92"/>
    </location>
</feature>
<dbReference type="EMBL" id="BTCL01000005">
    <property type="protein sequence ID" value="GMK44822.1"/>
    <property type="molecule type" value="Genomic_DNA"/>
</dbReference>
<organism evidence="2 3">
    <name type="scientific">Paenibacillus glycanilyticus</name>
    <dbReference type="NCBI Taxonomy" id="126569"/>
    <lineage>
        <taxon>Bacteria</taxon>
        <taxon>Bacillati</taxon>
        <taxon>Bacillota</taxon>
        <taxon>Bacilli</taxon>
        <taxon>Bacillales</taxon>
        <taxon>Paenibacillaceae</taxon>
        <taxon>Paenibacillus</taxon>
    </lineage>
</organism>
<keyword evidence="3" id="KW-1185">Reference proteome</keyword>
<dbReference type="Pfam" id="PF03992">
    <property type="entry name" value="ABM"/>
    <property type="match status" value="1"/>
</dbReference>
<protein>
    <submittedName>
        <fullName evidence="2">Antibiotic biosynthesis monooxygenase</fullName>
    </submittedName>
</protein>
<dbReference type="Proteomes" id="UP001285921">
    <property type="component" value="Unassembled WGS sequence"/>
</dbReference>
<proteinExistence type="predicted"/>
<keyword evidence="2" id="KW-0503">Monooxygenase</keyword>
<dbReference type="PANTHER" id="PTHR37811">
    <property type="entry name" value="BLL5343 PROTEIN"/>
    <property type="match status" value="1"/>
</dbReference>
<dbReference type="SUPFAM" id="SSF54909">
    <property type="entry name" value="Dimeric alpha+beta barrel"/>
    <property type="match status" value="1"/>
</dbReference>
<keyword evidence="2" id="KW-0560">Oxidoreductase</keyword>
<comment type="caution">
    <text evidence="2">The sequence shown here is derived from an EMBL/GenBank/DDBJ whole genome shotgun (WGS) entry which is preliminary data.</text>
</comment>
<dbReference type="RefSeq" id="WP_201007881.1">
    <property type="nucleotide sequence ID" value="NZ_BTCL01000005.1"/>
</dbReference>
<sequence length="107" mass="11931">MVMDTCYAVIFSSQRTDGDHGYGAMSDKMEELAAKQPGFLSVESVRDASGAGITISYWESLEAIQNWRQNGLHQVAQEKGKQAWYESYNVKICKVERAYSYPAAGHS</sequence>
<dbReference type="InterPro" id="IPR011008">
    <property type="entry name" value="Dimeric_a/b-barrel"/>
</dbReference>
<dbReference type="Gene3D" id="3.30.70.100">
    <property type="match status" value="1"/>
</dbReference>
<evidence type="ECO:0000313" key="3">
    <source>
        <dbReference type="Proteomes" id="UP001285921"/>
    </source>
</evidence>
<reference evidence="2 3" key="1">
    <citation type="submission" date="2023-05" db="EMBL/GenBank/DDBJ databases">
        <title>Draft genome of Paenibacillus sp. CCS26.</title>
        <authorList>
            <person name="Akita H."/>
            <person name="Shinto Y."/>
            <person name="Kimura Z."/>
        </authorList>
    </citation>
    <scope>NUCLEOTIDE SEQUENCE [LARGE SCALE GENOMIC DNA]</scope>
    <source>
        <strain evidence="2 3">CCS26</strain>
    </source>
</reference>
<name>A0ABQ6NKY1_9BACL</name>
<dbReference type="InterPro" id="IPR007138">
    <property type="entry name" value="ABM_dom"/>
</dbReference>
<dbReference type="GO" id="GO:0004497">
    <property type="term" value="F:monooxygenase activity"/>
    <property type="evidence" value="ECO:0007669"/>
    <property type="project" value="UniProtKB-KW"/>
</dbReference>
<dbReference type="InterPro" id="IPR052936">
    <property type="entry name" value="Jasmonate_Hydroxylase-like"/>
</dbReference>
<dbReference type="PROSITE" id="PS51725">
    <property type="entry name" value="ABM"/>
    <property type="match status" value="1"/>
</dbReference>
<gene>
    <name evidence="2" type="primary">yqjZ</name>
    <name evidence="2" type="ORF">PghCCS26_19500</name>
</gene>
<dbReference type="PANTHER" id="PTHR37811:SF2">
    <property type="entry name" value="ABM DOMAIN-CONTAINING PROTEIN"/>
    <property type="match status" value="1"/>
</dbReference>
<evidence type="ECO:0000259" key="1">
    <source>
        <dbReference type="PROSITE" id="PS51725"/>
    </source>
</evidence>
<evidence type="ECO:0000313" key="2">
    <source>
        <dbReference type="EMBL" id="GMK44822.1"/>
    </source>
</evidence>